<protein>
    <submittedName>
        <fullName evidence="2">Membrane protein</fullName>
    </submittedName>
</protein>
<feature type="transmembrane region" description="Helical" evidence="1">
    <location>
        <begin position="194"/>
        <end position="215"/>
    </location>
</feature>
<keyword evidence="1" id="KW-0812">Transmembrane</keyword>
<feature type="transmembrane region" description="Helical" evidence="1">
    <location>
        <begin position="283"/>
        <end position="302"/>
    </location>
</feature>
<gene>
    <name evidence="2" type="ORF">GCM10007384_19630</name>
</gene>
<name>A0A918N327_9FLAO</name>
<comment type="caution">
    <text evidence="2">The sequence shown here is derived from an EMBL/GenBank/DDBJ whole genome shotgun (WGS) entry which is preliminary data.</text>
</comment>
<feature type="transmembrane region" description="Helical" evidence="1">
    <location>
        <begin position="9"/>
        <end position="27"/>
    </location>
</feature>
<dbReference type="PANTHER" id="PTHR31061">
    <property type="entry name" value="LD22376P"/>
    <property type="match status" value="1"/>
</dbReference>
<evidence type="ECO:0000313" key="2">
    <source>
        <dbReference type="EMBL" id="GGX18219.1"/>
    </source>
</evidence>
<feature type="transmembrane region" description="Helical" evidence="1">
    <location>
        <begin position="248"/>
        <end position="271"/>
    </location>
</feature>
<feature type="transmembrane region" description="Helical" evidence="1">
    <location>
        <begin position="47"/>
        <end position="64"/>
    </location>
</feature>
<feature type="transmembrane region" description="Helical" evidence="1">
    <location>
        <begin position="337"/>
        <end position="355"/>
    </location>
</feature>
<evidence type="ECO:0000313" key="3">
    <source>
        <dbReference type="Proteomes" id="UP000601108"/>
    </source>
</evidence>
<accession>A0A918N327</accession>
<sequence length="363" mass="42002">MKRVQSVDFLRGFTVVLMILVNTPGDWNHVYSLLLHADWNGLTLADFVFPFFLFIVGISISFVYKNKKGKANASVYRKIFIRSFKLILLGLFLNVFLPYFPFIKIESMRIPGVLQRIGIVFCIVSILYLNLHKKQLLYISFFILLGYWIWLAYIPLPNGNLPTLDRGVNNWANYVDFLLLKGNIWQPDYDPEGILSTLPSIVTVLIGVFVGEILVSKIKQKLILLTIISMCLLVTGYVWDVFFPINKALWSSSFVLVTSGYATLFLVIFHYLMDDREYDFGNLFKYVGANAIVIYFLSMVFARSLYLIKINSQTSIHQFLFETFFVYKGIAMPLSSLFYALIVVGFYILLAYFLYKRKIFIKV</sequence>
<feature type="transmembrane region" description="Helical" evidence="1">
    <location>
        <begin position="108"/>
        <end position="129"/>
    </location>
</feature>
<proteinExistence type="predicted"/>
<keyword evidence="1" id="KW-0472">Membrane</keyword>
<feature type="transmembrane region" description="Helical" evidence="1">
    <location>
        <begin position="222"/>
        <end position="242"/>
    </location>
</feature>
<feature type="transmembrane region" description="Helical" evidence="1">
    <location>
        <begin position="136"/>
        <end position="156"/>
    </location>
</feature>
<reference evidence="2 3" key="1">
    <citation type="journal article" date="2014" name="Int. J. Syst. Evol. Microbiol.">
        <title>Complete genome sequence of Corynebacterium casei LMG S-19264T (=DSM 44701T), isolated from a smear-ripened cheese.</title>
        <authorList>
            <consortium name="US DOE Joint Genome Institute (JGI-PGF)"/>
            <person name="Walter F."/>
            <person name="Albersmeier A."/>
            <person name="Kalinowski J."/>
            <person name="Ruckert C."/>
        </authorList>
    </citation>
    <scope>NUCLEOTIDE SEQUENCE [LARGE SCALE GENOMIC DNA]</scope>
    <source>
        <strain evidence="2 3">KCTC 12285</strain>
    </source>
</reference>
<dbReference type="AlphaFoldDB" id="A0A918N327"/>
<organism evidence="2 3">
    <name type="scientific">Aquimarina muelleri</name>
    <dbReference type="NCBI Taxonomy" id="279356"/>
    <lineage>
        <taxon>Bacteria</taxon>
        <taxon>Pseudomonadati</taxon>
        <taxon>Bacteroidota</taxon>
        <taxon>Flavobacteriia</taxon>
        <taxon>Flavobacteriales</taxon>
        <taxon>Flavobacteriaceae</taxon>
        <taxon>Aquimarina</taxon>
    </lineage>
</organism>
<feature type="transmembrane region" description="Helical" evidence="1">
    <location>
        <begin position="84"/>
        <end position="102"/>
    </location>
</feature>
<evidence type="ECO:0000256" key="1">
    <source>
        <dbReference type="SAM" id="Phobius"/>
    </source>
</evidence>
<dbReference type="PANTHER" id="PTHR31061:SF24">
    <property type="entry name" value="LD22376P"/>
    <property type="match status" value="1"/>
</dbReference>
<keyword evidence="3" id="KW-1185">Reference proteome</keyword>
<keyword evidence="1" id="KW-1133">Transmembrane helix</keyword>
<dbReference type="Proteomes" id="UP000601108">
    <property type="component" value="Unassembled WGS sequence"/>
</dbReference>
<dbReference type="EMBL" id="BMWS01000011">
    <property type="protein sequence ID" value="GGX18219.1"/>
    <property type="molecule type" value="Genomic_DNA"/>
</dbReference>
<dbReference type="RefSeq" id="WP_035089348.1">
    <property type="nucleotide sequence ID" value="NZ_BMWS01000011.1"/>
</dbReference>